<organism evidence="6 7">
    <name type="scientific">Corchorus olitorius</name>
    <dbReference type="NCBI Taxonomy" id="93759"/>
    <lineage>
        <taxon>Eukaryota</taxon>
        <taxon>Viridiplantae</taxon>
        <taxon>Streptophyta</taxon>
        <taxon>Embryophyta</taxon>
        <taxon>Tracheophyta</taxon>
        <taxon>Spermatophyta</taxon>
        <taxon>Magnoliopsida</taxon>
        <taxon>eudicotyledons</taxon>
        <taxon>Gunneridae</taxon>
        <taxon>Pentapetalae</taxon>
        <taxon>rosids</taxon>
        <taxon>malvids</taxon>
        <taxon>Malvales</taxon>
        <taxon>Malvaceae</taxon>
        <taxon>Grewioideae</taxon>
        <taxon>Apeibeae</taxon>
        <taxon>Corchorus</taxon>
    </lineage>
</organism>
<dbReference type="GO" id="GO:0003677">
    <property type="term" value="F:DNA binding"/>
    <property type="evidence" value="ECO:0007669"/>
    <property type="project" value="UniProtKB-KW"/>
</dbReference>
<reference evidence="7" key="1">
    <citation type="submission" date="2013-09" db="EMBL/GenBank/DDBJ databases">
        <title>Corchorus olitorius genome sequencing.</title>
        <authorList>
            <person name="Alam M."/>
            <person name="Haque M.S."/>
            <person name="Islam M.S."/>
            <person name="Emdad E.M."/>
            <person name="Islam M.M."/>
            <person name="Ahmed B."/>
            <person name="Halim A."/>
            <person name="Hossen Q.M.M."/>
            <person name="Hossain M.Z."/>
            <person name="Ahmed R."/>
            <person name="Khan M.M."/>
            <person name="Islam R."/>
            <person name="Rashid M.M."/>
            <person name="Khan S.A."/>
            <person name="Rahman M.S."/>
            <person name="Alam M."/>
            <person name="Yahiya A.S."/>
            <person name="Khan M.S."/>
            <person name="Azam M.S."/>
            <person name="Haque T."/>
            <person name="Lashkar M.Z.H."/>
            <person name="Akhand A.I."/>
            <person name="Morshed G."/>
            <person name="Roy S."/>
            <person name="Uddin K.S."/>
            <person name="Rabeya T."/>
            <person name="Hossain A.S."/>
            <person name="Chowdhury A."/>
            <person name="Snigdha A.R."/>
            <person name="Mortoza M.S."/>
            <person name="Matin S.A."/>
            <person name="Hoque S.M.E."/>
            <person name="Islam M.K."/>
            <person name="Roy D.K."/>
            <person name="Haider R."/>
            <person name="Moosa M.M."/>
            <person name="Elias S.M."/>
            <person name="Hasan A.M."/>
            <person name="Jahan S."/>
            <person name="Shafiuddin M."/>
            <person name="Mahmood N."/>
            <person name="Shommy N.S."/>
        </authorList>
    </citation>
    <scope>NUCLEOTIDE SEQUENCE [LARGE SCALE GENOMIC DNA]</scope>
    <source>
        <strain evidence="7">cv. O-4</strain>
    </source>
</reference>
<dbReference type="EMBL" id="AWUE01010922">
    <property type="protein sequence ID" value="OMP11102.1"/>
    <property type="molecule type" value="Genomic_DNA"/>
</dbReference>
<keyword evidence="3" id="KW-0804">Transcription</keyword>
<keyword evidence="4" id="KW-0539">Nucleus</keyword>
<evidence type="ECO:0000256" key="2">
    <source>
        <dbReference type="ARBA" id="ARBA00023125"/>
    </source>
</evidence>
<keyword evidence="7" id="KW-1185">Reference proteome</keyword>
<dbReference type="STRING" id="93759.A0A1R3KVJ6"/>
<keyword evidence="2" id="KW-0238">DNA-binding</keyword>
<comment type="caution">
    <text evidence="6">The sequence shown here is derived from an EMBL/GenBank/DDBJ whole genome shotgun (WGS) entry which is preliminary data.</text>
</comment>
<dbReference type="GO" id="GO:0006355">
    <property type="term" value="P:regulation of DNA-templated transcription"/>
    <property type="evidence" value="ECO:0007669"/>
    <property type="project" value="InterPro"/>
</dbReference>
<name>A0A1R3KVJ6_9ROSI</name>
<dbReference type="PANTHER" id="PTHR31744">
    <property type="entry name" value="PROTEIN CUP-SHAPED COTYLEDON 2-RELATED"/>
    <property type="match status" value="1"/>
</dbReference>
<sequence length="195" mass="22284">MMNAWGGEEIAKLNANEWYFFSFRDRKYATGFRTNRATTSGYWKATGKDRTVVDPRSQEEDWVLCRVFHKSKGEDSNKLSPPMMFETSSHHGASLTDQTMAAACGYHQQISSLSSQSHGAQSLLNLLQYSHHENKNNNINDNPGNEVSSKVDDEYEFLWDMNIEENSLGNHHHHGVASNLDDDMRFEIDNSMVFL</sequence>
<dbReference type="PROSITE" id="PS51005">
    <property type="entry name" value="NAC"/>
    <property type="match status" value="1"/>
</dbReference>
<dbReference type="PANTHER" id="PTHR31744:SF4">
    <property type="entry name" value="NAC TRANSCRIPTION FACTOR"/>
    <property type="match status" value="1"/>
</dbReference>
<accession>A0A1R3KVJ6</accession>
<evidence type="ECO:0000256" key="4">
    <source>
        <dbReference type="ARBA" id="ARBA00023242"/>
    </source>
</evidence>
<dbReference type="Pfam" id="PF02365">
    <property type="entry name" value="NAM"/>
    <property type="match status" value="1"/>
</dbReference>
<keyword evidence="1" id="KW-0805">Transcription regulation</keyword>
<proteinExistence type="predicted"/>
<evidence type="ECO:0000313" key="6">
    <source>
        <dbReference type="EMBL" id="OMP11102.1"/>
    </source>
</evidence>
<dbReference type="OrthoDB" id="730183at2759"/>
<feature type="domain" description="NAC" evidence="5">
    <location>
        <begin position="1"/>
        <end position="109"/>
    </location>
</feature>
<dbReference type="InterPro" id="IPR003441">
    <property type="entry name" value="NAC-dom"/>
</dbReference>
<dbReference type="Proteomes" id="UP000187203">
    <property type="component" value="Unassembled WGS sequence"/>
</dbReference>
<protein>
    <submittedName>
        <fullName evidence="6">No apical meristem (NAM) protein</fullName>
    </submittedName>
</protein>
<dbReference type="SUPFAM" id="SSF101941">
    <property type="entry name" value="NAC domain"/>
    <property type="match status" value="1"/>
</dbReference>
<evidence type="ECO:0000259" key="5">
    <source>
        <dbReference type="PROSITE" id="PS51005"/>
    </source>
</evidence>
<dbReference type="Gene3D" id="2.170.150.80">
    <property type="entry name" value="NAC domain"/>
    <property type="match status" value="1"/>
</dbReference>
<dbReference type="InterPro" id="IPR036093">
    <property type="entry name" value="NAC_dom_sf"/>
</dbReference>
<evidence type="ECO:0000256" key="1">
    <source>
        <dbReference type="ARBA" id="ARBA00023015"/>
    </source>
</evidence>
<evidence type="ECO:0000313" key="7">
    <source>
        <dbReference type="Proteomes" id="UP000187203"/>
    </source>
</evidence>
<dbReference type="AlphaFoldDB" id="A0A1R3KVJ6"/>
<gene>
    <name evidence="6" type="ORF">COLO4_04029</name>
</gene>
<evidence type="ECO:0000256" key="3">
    <source>
        <dbReference type="ARBA" id="ARBA00023163"/>
    </source>
</evidence>